<dbReference type="Pfam" id="PF18029">
    <property type="entry name" value="Glyoxalase_6"/>
    <property type="match status" value="2"/>
</dbReference>
<dbReference type="AlphaFoldDB" id="A0A3D9Z9X5"/>
<dbReference type="InterPro" id="IPR029068">
    <property type="entry name" value="Glyas_Bleomycin-R_OHBP_Dase"/>
</dbReference>
<evidence type="ECO:0000313" key="2">
    <source>
        <dbReference type="EMBL" id="REF94141.1"/>
    </source>
</evidence>
<comment type="caution">
    <text evidence="2">The sequence shown here is derived from an EMBL/GenBank/DDBJ whole genome shotgun (WGS) entry which is preliminary data.</text>
</comment>
<evidence type="ECO:0000259" key="1">
    <source>
        <dbReference type="Pfam" id="PF18029"/>
    </source>
</evidence>
<feature type="domain" description="Glyoxalase-like" evidence="1">
    <location>
        <begin position="130"/>
        <end position="231"/>
    </location>
</feature>
<dbReference type="CDD" id="cd06587">
    <property type="entry name" value="VOC"/>
    <property type="match status" value="1"/>
</dbReference>
<dbReference type="Gene3D" id="3.10.180.10">
    <property type="entry name" value="2,3-Dihydroxybiphenyl 1,2-Dioxygenase, domain 1"/>
    <property type="match status" value="2"/>
</dbReference>
<proteinExistence type="predicted"/>
<evidence type="ECO:0000313" key="3">
    <source>
        <dbReference type="Proteomes" id="UP000256913"/>
    </source>
</evidence>
<feature type="domain" description="Glyoxalase-like" evidence="1">
    <location>
        <begin position="11"/>
        <end position="113"/>
    </location>
</feature>
<reference evidence="2 3" key="1">
    <citation type="submission" date="2018-08" db="EMBL/GenBank/DDBJ databases">
        <title>Sequencing the genomes of 1000 actinobacteria strains.</title>
        <authorList>
            <person name="Klenk H.-P."/>
        </authorList>
    </citation>
    <scope>NUCLEOTIDE SEQUENCE [LARGE SCALE GENOMIC DNA]</scope>
    <source>
        <strain evidence="2 3">DSM 44099</strain>
    </source>
</reference>
<organism evidence="2 3">
    <name type="scientific">Asanoa ferruginea</name>
    <dbReference type="NCBI Taxonomy" id="53367"/>
    <lineage>
        <taxon>Bacteria</taxon>
        <taxon>Bacillati</taxon>
        <taxon>Actinomycetota</taxon>
        <taxon>Actinomycetes</taxon>
        <taxon>Micromonosporales</taxon>
        <taxon>Micromonosporaceae</taxon>
        <taxon>Asanoa</taxon>
    </lineage>
</organism>
<dbReference type="EMBL" id="QUMQ01000001">
    <property type="protein sequence ID" value="REF94141.1"/>
    <property type="molecule type" value="Genomic_DNA"/>
</dbReference>
<dbReference type="InterPro" id="IPR041581">
    <property type="entry name" value="Glyoxalase_6"/>
</dbReference>
<keyword evidence="3" id="KW-1185">Reference proteome</keyword>
<protein>
    <recommendedName>
        <fullName evidence="1">Glyoxalase-like domain-containing protein</fullName>
    </recommendedName>
</protein>
<sequence>MAAVAIAAFRDVCMDATEALTLGRFWSAALGGEFVDLGDKSSRVDHVMPGDQSIWIDPVPEPRSGKNRVHLDLRLPTADPAPLVAAGAVMLREPDDEISWWVLSDPDGNEFCAFGPRPGHSPAATEVYELVVDSANPAAQAAWWAAVTGGWVETSGADASVAGAAGFPWDHWVFGTVPEPKTAKNRVHWDVNLTGADPGDLVASGARILREPDDTISWWIMADPEGNEFCAFKPA</sequence>
<accession>A0A3D9Z9X5</accession>
<dbReference type="Proteomes" id="UP000256913">
    <property type="component" value="Unassembled WGS sequence"/>
</dbReference>
<gene>
    <name evidence="2" type="ORF">DFJ67_0053</name>
</gene>
<dbReference type="PANTHER" id="PTHR35908:SF1">
    <property type="entry name" value="CONSERVED PROTEIN"/>
    <property type="match status" value="1"/>
</dbReference>
<dbReference type="SUPFAM" id="SSF54593">
    <property type="entry name" value="Glyoxalase/Bleomycin resistance protein/Dihydroxybiphenyl dioxygenase"/>
    <property type="match status" value="1"/>
</dbReference>
<name>A0A3D9Z9X5_9ACTN</name>
<dbReference type="PANTHER" id="PTHR35908">
    <property type="entry name" value="HYPOTHETICAL FUSION PROTEIN"/>
    <property type="match status" value="1"/>
</dbReference>